<feature type="compositionally biased region" description="Acidic residues" evidence="3">
    <location>
        <begin position="62"/>
        <end position="76"/>
    </location>
</feature>
<dbReference type="Proteomes" id="UP001620626">
    <property type="component" value="Unassembled WGS sequence"/>
</dbReference>
<dbReference type="PANTHER" id="PTHR31809">
    <property type="entry name" value="BUD13 HOMOLOG"/>
    <property type="match status" value="1"/>
</dbReference>
<evidence type="ECO:0000256" key="3">
    <source>
        <dbReference type="SAM" id="MobiDB-lite"/>
    </source>
</evidence>
<evidence type="ECO:0000256" key="2">
    <source>
        <dbReference type="ARBA" id="ARBA00014454"/>
    </source>
</evidence>
<organism evidence="4 5">
    <name type="scientific">Heterodera trifolii</name>
    <dbReference type="NCBI Taxonomy" id="157864"/>
    <lineage>
        <taxon>Eukaryota</taxon>
        <taxon>Metazoa</taxon>
        <taxon>Ecdysozoa</taxon>
        <taxon>Nematoda</taxon>
        <taxon>Chromadorea</taxon>
        <taxon>Rhabditida</taxon>
        <taxon>Tylenchina</taxon>
        <taxon>Tylenchomorpha</taxon>
        <taxon>Tylenchoidea</taxon>
        <taxon>Heteroderidae</taxon>
        <taxon>Heteroderinae</taxon>
        <taxon>Heterodera</taxon>
    </lineage>
</organism>
<comment type="caution">
    <text evidence="4">The sequence shown here is derived from an EMBL/GenBank/DDBJ whole genome shotgun (WGS) entry which is preliminary data.</text>
</comment>
<dbReference type="Pfam" id="PF09736">
    <property type="entry name" value="Bud13"/>
    <property type="match status" value="1"/>
</dbReference>
<feature type="compositionally biased region" description="Basic and acidic residues" evidence="3">
    <location>
        <begin position="182"/>
        <end position="201"/>
    </location>
</feature>
<gene>
    <name evidence="4" type="ORF">niasHT_034199</name>
</gene>
<feature type="region of interest" description="Disordered" evidence="3">
    <location>
        <begin position="19"/>
        <end position="76"/>
    </location>
</feature>
<proteinExistence type="inferred from homology"/>
<name>A0ABD2J2K7_9BILA</name>
<feature type="compositionally biased region" description="Basic and acidic residues" evidence="3">
    <location>
        <begin position="19"/>
        <end position="35"/>
    </location>
</feature>
<reference evidence="4 5" key="1">
    <citation type="submission" date="2024-10" db="EMBL/GenBank/DDBJ databases">
        <authorList>
            <person name="Kim D."/>
        </authorList>
    </citation>
    <scope>NUCLEOTIDE SEQUENCE [LARGE SCALE GENOMIC DNA]</scope>
    <source>
        <strain evidence="4">BH-2024</strain>
    </source>
</reference>
<evidence type="ECO:0000313" key="5">
    <source>
        <dbReference type="Proteomes" id="UP001620626"/>
    </source>
</evidence>
<evidence type="ECO:0000256" key="1">
    <source>
        <dbReference type="ARBA" id="ARBA00011069"/>
    </source>
</evidence>
<feature type="compositionally biased region" description="Basic and acidic residues" evidence="3">
    <location>
        <begin position="229"/>
        <end position="248"/>
    </location>
</feature>
<comment type="similarity">
    <text evidence="1">Belongs to the CWC26 family.</text>
</comment>
<dbReference type="AlphaFoldDB" id="A0ABD2J2K7"/>
<accession>A0ABD2J2K7</accession>
<dbReference type="InterPro" id="IPR018609">
    <property type="entry name" value="Bud13"/>
</dbReference>
<keyword evidence="5" id="KW-1185">Reference proteome</keyword>
<feature type="compositionally biased region" description="Basic and acidic residues" evidence="3">
    <location>
        <begin position="144"/>
        <end position="156"/>
    </location>
</feature>
<protein>
    <recommendedName>
        <fullName evidence="2">BUD13 homolog</fullName>
    </recommendedName>
</protein>
<dbReference type="EMBL" id="JBICBT010001054">
    <property type="protein sequence ID" value="KAL3085791.1"/>
    <property type="molecule type" value="Genomic_DNA"/>
</dbReference>
<dbReference type="PANTHER" id="PTHR31809:SF0">
    <property type="entry name" value="BUD13 HOMOLOG"/>
    <property type="match status" value="1"/>
</dbReference>
<evidence type="ECO:0000313" key="4">
    <source>
        <dbReference type="EMBL" id="KAL3085791.1"/>
    </source>
</evidence>
<dbReference type="InterPro" id="IPR051112">
    <property type="entry name" value="CWC26_splicing_factor"/>
</dbReference>
<feature type="region of interest" description="Disordered" evidence="3">
    <location>
        <begin position="111"/>
        <end position="248"/>
    </location>
</feature>
<feature type="compositionally biased region" description="Basic and acidic residues" evidence="3">
    <location>
        <begin position="209"/>
        <end position="223"/>
    </location>
</feature>
<sequence length="380" mass="44022">MADSTSISASSRADYLKRYMTDEKKKKKSTKEQKSGKSGGMRLLDDEDTFIRTPHAKPSKFDEDDDDEIEEDDELMDDIDRNLIALKRKGKEMAGPNFKTDSFVTVEGALSDDDIKKEPLSPVHLEADEERGKSRSKEKKRRTKDTTLAKHEIKEEETNEMPTIAKKRRMDNGGRAGLLSKEAMEREERELRERDLQRLNELEASTAESGRDAETRKRETGFERRRRGEKRETAEDAARKEREAVKQKEMEAKYSLWNRGVAQAEERDAKLQEMGKVLDEGFARYADDEAMNARLKEQLHEEDPMAEYFRVKSHKVQMRTGVVFPAYKGQFPPNRFSIAPGYRWDGVNRSNGFESKLQLEKNKRKARETDTYRSIAECED</sequence>